<dbReference type="AlphaFoldDB" id="C7P8Y0"/>
<dbReference type="EMBL" id="CP001696">
    <property type="protein sequence ID" value="ACV25012.1"/>
    <property type="molecule type" value="Genomic_DNA"/>
</dbReference>
<dbReference type="Proteomes" id="UP000001495">
    <property type="component" value="Chromosome"/>
</dbReference>
<dbReference type="OrthoDB" id="65851at2157"/>
<dbReference type="HOGENOM" id="CLU_015662_0_0_2"/>
<gene>
    <name evidence="1" type="ordered locus">Mefer_1203</name>
</gene>
<evidence type="ECO:0000313" key="1">
    <source>
        <dbReference type="EMBL" id="ACV25012.1"/>
    </source>
</evidence>
<dbReference type="RefSeq" id="WP_015791748.1">
    <property type="nucleotide sequence ID" value="NC_013156.1"/>
</dbReference>
<keyword evidence="2" id="KW-1185">Reference proteome</keyword>
<dbReference type="GeneID" id="8365906"/>
<protein>
    <submittedName>
        <fullName evidence="1">Uncharacterized protein</fullName>
    </submittedName>
</protein>
<organism evidence="1 2">
    <name type="scientific">Methanocaldococcus fervens (strain DSM 4213 / JCM 15782 / AG86)</name>
    <name type="common">Methanococcus fervens</name>
    <dbReference type="NCBI Taxonomy" id="573064"/>
    <lineage>
        <taxon>Archaea</taxon>
        <taxon>Methanobacteriati</taxon>
        <taxon>Methanobacteriota</taxon>
        <taxon>Methanomada group</taxon>
        <taxon>Methanococci</taxon>
        <taxon>Methanococcales</taxon>
        <taxon>Methanocaldococcaceae</taxon>
        <taxon>Methanocaldococcus</taxon>
    </lineage>
</organism>
<dbReference type="STRING" id="573064.Mefer_1203"/>
<accession>C7P8Y0</accession>
<sequence>MKKITLIILLLLLPAVFADVSVYKVWSPYDPPNSPIIHVDISEQILYLGIVNKDEYEHDIVIRVECEGKSWESSLIPLPPNSHVEKIVEVRVPVSDDEEHDAKISLIENGKTIASKTIKVRQYFPIDVKNVTCQESYDIGNSEVCYSNWFDVVLKSNPTAKSDYIAKVWINVKDGDNVIYDGKDNFKTVYIPFGEEVELSIKVPKIILDKEKFTIETNVEVMNVTHSVEGIEETVQRRDESGIYYEHNGVEKYYYFPVVVKDVELYKKIDENTSDIVKDFYKSADILDDEIEDALSDKYLQEEDILPRYYVEDDPTLSILKITLENKYDKDVVANLTVRYDNKVFSKLIDIEKEETEEVMVPIYTKKGNKNVEVSVNPVDVNTLTFEESYSININPKAVSPVVIEKIILPCDEKINKVSDIGGYVLAGKEYNMTIIIKNIYNKTLSGKITIDDDFEKGIANYTKEIPFIIKAHEVKEINVPITFYKEVNGDLKITVSVERGAKEYTSITHFFATFPVDVVKVEYNNTLLLGRINVVKGCGGIYSAKPVAGFNNTCLVKIRNKINSEVKCDVWVEVVDRDGNVRAKSDVKTVKLNNYSEVEIAFPIFFEEGFEGYTLVHIIPKSVENVDIIYTEGHGIHLVKIPSYYKVGRYSEIDVLGNKIPTGMHVVTEVISPINIEDLSYNSSFLSAKIRNDKFPVNLTVQYWVEIREGSNIHYKSSIYQTNVYPKSEKELKIPLNLNNLENGTYNITLYVKINDFAIFNNEKVPVILKKSTSVKINKSEENENKKIDNSLEYNENIAKSYLNNKMEKIPKNFQENKLNEVNSQNMSIFDRIFGVIGGITSAIFGIFG</sequence>
<name>C7P8Y0_METFA</name>
<dbReference type="KEGG" id="mfe:Mefer_1203"/>
<reference evidence="1" key="1">
    <citation type="submission" date="2009-08" db="EMBL/GenBank/DDBJ databases">
        <title>Complete sequence of chromosome of Methanocaldococcus fervens AG86.</title>
        <authorList>
            <consortium name="US DOE Joint Genome Institute"/>
            <person name="Lucas S."/>
            <person name="Copeland A."/>
            <person name="Lapidus A."/>
            <person name="Glavina del Rio T."/>
            <person name="Tice H."/>
            <person name="Bruce D."/>
            <person name="Goodwin L."/>
            <person name="Pitluck S."/>
            <person name="Chertkov O."/>
            <person name="Detter J.C."/>
            <person name="Han C."/>
            <person name="Tapia R."/>
            <person name="Larimer F."/>
            <person name="Land M."/>
            <person name="Hauser L."/>
            <person name="Kyrpides N."/>
            <person name="Ovchinnikova G."/>
            <person name="Lupa-Sieprawska M."/>
            <person name="Whitman W.B."/>
        </authorList>
    </citation>
    <scope>NUCLEOTIDE SEQUENCE [LARGE SCALE GENOMIC DNA]</scope>
    <source>
        <strain evidence="1">AG86</strain>
    </source>
</reference>
<proteinExistence type="predicted"/>
<dbReference type="eggNOG" id="arCOG05057">
    <property type="taxonomic scope" value="Archaea"/>
</dbReference>
<evidence type="ECO:0000313" key="2">
    <source>
        <dbReference type="Proteomes" id="UP000001495"/>
    </source>
</evidence>